<evidence type="ECO:0000313" key="2">
    <source>
        <dbReference type="Proteomes" id="UP001057402"/>
    </source>
</evidence>
<organism evidence="1 2">
    <name type="scientific">Melastoma candidum</name>
    <dbReference type="NCBI Taxonomy" id="119954"/>
    <lineage>
        <taxon>Eukaryota</taxon>
        <taxon>Viridiplantae</taxon>
        <taxon>Streptophyta</taxon>
        <taxon>Embryophyta</taxon>
        <taxon>Tracheophyta</taxon>
        <taxon>Spermatophyta</taxon>
        <taxon>Magnoliopsida</taxon>
        <taxon>eudicotyledons</taxon>
        <taxon>Gunneridae</taxon>
        <taxon>Pentapetalae</taxon>
        <taxon>rosids</taxon>
        <taxon>malvids</taxon>
        <taxon>Myrtales</taxon>
        <taxon>Melastomataceae</taxon>
        <taxon>Melastomatoideae</taxon>
        <taxon>Melastomateae</taxon>
        <taxon>Melastoma</taxon>
    </lineage>
</organism>
<comment type="caution">
    <text evidence="1">The sequence shown here is derived from an EMBL/GenBank/DDBJ whole genome shotgun (WGS) entry which is preliminary data.</text>
</comment>
<keyword evidence="2" id="KW-1185">Reference proteome</keyword>
<evidence type="ECO:0000313" key="1">
    <source>
        <dbReference type="EMBL" id="KAI4331117.1"/>
    </source>
</evidence>
<sequence length="428" mass="48052">MLQSYFMLWFACYDGKLFLPLPISLDYLFTHCSSRTPVMKSTTRVGAGAWGFLLETHAADDASFFSSSLPVLPLEKLNFTVSEDLGHSIDDDFCKLSETDQGNGQVNALINFGSDVIGKLLPDDKEELLAGVMDDLDLRGLPDNREDQDEYDLFGSGGGLELDFDTLEISNFGMQTFRSSDSISNGINHYALSNGTRTVAGEHPSGEHPSRTLFVRNINSNVEDSELRLLFELFYQYGDIRTLYTACKHWGFVMISYYDIQDARTVMRALQNPFETKETRHSFCHTKEKDINQGTLIVFNLDASVSNDELRQICGAYGEVKEIRETPHKRHHKFVEFYDVRAAEAALRALNRSEIAGKRINLEPSRPGGARRNLIQQLGQDLAPQLAVLLLVHGHSLQAPENIILCMLLANPQVVDLQFQEQAITCLV</sequence>
<reference evidence="2" key="1">
    <citation type="journal article" date="2023" name="Front. Plant Sci.">
        <title>Chromosomal-level genome assembly of Melastoma candidum provides insights into trichome evolution.</title>
        <authorList>
            <person name="Zhong Y."/>
            <person name="Wu W."/>
            <person name="Sun C."/>
            <person name="Zou P."/>
            <person name="Liu Y."/>
            <person name="Dai S."/>
            <person name="Zhou R."/>
        </authorList>
    </citation>
    <scope>NUCLEOTIDE SEQUENCE [LARGE SCALE GENOMIC DNA]</scope>
</reference>
<name>A0ACB9N3U2_9MYRT</name>
<proteinExistence type="predicted"/>
<dbReference type="EMBL" id="CM042887">
    <property type="protein sequence ID" value="KAI4331117.1"/>
    <property type="molecule type" value="Genomic_DNA"/>
</dbReference>
<dbReference type="Proteomes" id="UP001057402">
    <property type="component" value="Chromosome 8"/>
</dbReference>
<protein>
    <submittedName>
        <fullName evidence="1">Uncharacterized protein</fullName>
    </submittedName>
</protein>
<gene>
    <name evidence="1" type="ORF">MLD38_029336</name>
</gene>
<accession>A0ACB9N3U2</accession>